<evidence type="ECO:0000313" key="3">
    <source>
        <dbReference type="Proteomes" id="UP000198636"/>
    </source>
</evidence>
<feature type="domain" description="YqbQ/XkdQ" evidence="1">
    <location>
        <begin position="23"/>
        <end position="320"/>
    </location>
</feature>
<dbReference type="RefSeq" id="WP_091545410.1">
    <property type="nucleotide sequence ID" value="NZ_FMUS01000022.1"/>
</dbReference>
<sequence>MVEITIDNKNGNMWDITNIVSNISWKTSSIGKAGSLDFTLIKNCLYQDPAFQYNNGDVVKVKMGSANIFYGYIFTIDEGKDETVSVTCYDQIRYLMAKDTYVFNDVTASAVVRRIAEDFTLELGKIDDTAYRIPTMVEDGKVLLDIICKALTLTLINSNKNFFLFDDFGALSLRNSEDLLLDFYIGDDSLMIDYSNKTSIDTDTYNKIKLYKDNEATGRREIYMAQDSNNIDKWGILQLYQSVEENMNTAQINQQLDTLITLKNRESKTLKIKALGDIRVRAGAYIPIIIKEYGINQPFIIDECTHSFNGADHTMSLDLKVVT</sequence>
<organism evidence="2 3">
    <name type="scientific">Alkaliphilus peptidifermentans DSM 18978</name>
    <dbReference type="NCBI Taxonomy" id="1120976"/>
    <lineage>
        <taxon>Bacteria</taxon>
        <taxon>Bacillati</taxon>
        <taxon>Bacillota</taxon>
        <taxon>Clostridia</taxon>
        <taxon>Peptostreptococcales</taxon>
        <taxon>Natronincolaceae</taxon>
        <taxon>Alkaliphilus</taxon>
    </lineage>
</organism>
<dbReference type="Pfam" id="PF24032">
    <property type="entry name" value="YQBQ"/>
    <property type="match status" value="1"/>
</dbReference>
<dbReference type="OrthoDB" id="1698671at2"/>
<protein>
    <recommendedName>
        <fullName evidence="1">YqbQ/XkdQ domain-containing protein</fullName>
    </recommendedName>
</protein>
<reference evidence="2 3" key="1">
    <citation type="submission" date="2016-10" db="EMBL/GenBank/DDBJ databases">
        <authorList>
            <person name="de Groot N.N."/>
        </authorList>
    </citation>
    <scope>NUCLEOTIDE SEQUENCE [LARGE SCALE GENOMIC DNA]</scope>
    <source>
        <strain evidence="2 3">DSM 18978</strain>
    </source>
</reference>
<evidence type="ECO:0000259" key="1">
    <source>
        <dbReference type="Pfam" id="PF24032"/>
    </source>
</evidence>
<dbReference type="STRING" id="1120976.SAMN03080606_03112"/>
<gene>
    <name evidence="2" type="ORF">SAMN03080606_03112</name>
</gene>
<name>A0A1G5JZL6_9FIRM</name>
<dbReference type="EMBL" id="FMUS01000022">
    <property type="protein sequence ID" value="SCY93208.1"/>
    <property type="molecule type" value="Genomic_DNA"/>
</dbReference>
<proteinExistence type="predicted"/>
<dbReference type="AlphaFoldDB" id="A0A1G5JZL6"/>
<accession>A0A1G5JZL6</accession>
<evidence type="ECO:0000313" key="2">
    <source>
        <dbReference type="EMBL" id="SCY93208.1"/>
    </source>
</evidence>
<dbReference type="SUPFAM" id="SSF69279">
    <property type="entry name" value="Phage tail proteins"/>
    <property type="match status" value="1"/>
</dbReference>
<keyword evidence="3" id="KW-1185">Reference proteome</keyword>
<dbReference type="Proteomes" id="UP000198636">
    <property type="component" value="Unassembled WGS sequence"/>
</dbReference>
<dbReference type="InterPro" id="IPR056937">
    <property type="entry name" value="YqbQ/XkdQ"/>
</dbReference>